<feature type="transmembrane region" description="Helical" evidence="8">
    <location>
        <begin position="36"/>
        <end position="57"/>
    </location>
</feature>
<reference evidence="10 11" key="1">
    <citation type="submission" date="2017-07" db="EMBL/GenBank/DDBJ databases">
        <title>Genome Sequence of Antarctobacter heliothermus Strain SMS3 Isolated from a culture of the Diatom Skeletonema marinoi.</title>
        <authorList>
            <person name="Topel M."/>
            <person name="Pinder M.I.M."/>
            <person name="Johansson O.N."/>
            <person name="Kourtchenko O."/>
            <person name="Godhe A."/>
            <person name="Clarke A.K."/>
        </authorList>
    </citation>
    <scope>NUCLEOTIDE SEQUENCE [LARGE SCALE GENOMIC DNA]</scope>
    <source>
        <strain evidence="10 11">SMS3</strain>
        <plasmid evidence="11">Plasmid psms3-3</plasmid>
    </source>
</reference>
<dbReference type="AlphaFoldDB" id="A0A222EBZ9"/>
<dbReference type="GO" id="GO:0055085">
    <property type="term" value="P:transmembrane transport"/>
    <property type="evidence" value="ECO:0007669"/>
    <property type="project" value="InterPro"/>
</dbReference>
<dbReference type="KEGG" id="aht:ANTHELSMS3_04604"/>
<comment type="similarity">
    <text evidence="2">Belongs to the binding-protein-dependent transport system permease family. CysTW subfamily.</text>
</comment>
<dbReference type="RefSeq" id="WP_094037764.1">
    <property type="nucleotide sequence ID" value="NZ_CP022543.1"/>
</dbReference>
<evidence type="ECO:0000256" key="2">
    <source>
        <dbReference type="ARBA" id="ARBA00007069"/>
    </source>
</evidence>
<accession>A0A222EBZ9</accession>
<dbReference type="EMBL" id="CP022543">
    <property type="protein sequence ID" value="ASP23705.1"/>
    <property type="molecule type" value="Genomic_DNA"/>
</dbReference>
<name>A0A222EBZ9_9RHOB</name>
<feature type="transmembrane region" description="Helical" evidence="8">
    <location>
        <begin position="228"/>
        <end position="254"/>
    </location>
</feature>
<dbReference type="PANTHER" id="PTHR42929">
    <property type="entry name" value="INNER MEMBRANE ABC TRANSPORTER PERMEASE PROTEIN YDCU-RELATED-RELATED"/>
    <property type="match status" value="1"/>
</dbReference>
<protein>
    <submittedName>
        <fullName evidence="10">Molybdate ABC transporter permease</fullName>
    </submittedName>
</protein>
<comment type="subcellular location">
    <subcellularLocation>
        <location evidence="1 8">Cell membrane</location>
        <topology evidence="1 8">Multi-pass membrane protein</topology>
    </subcellularLocation>
</comment>
<evidence type="ECO:0000256" key="7">
    <source>
        <dbReference type="ARBA" id="ARBA00023136"/>
    </source>
</evidence>
<keyword evidence="10" id="KW-0614">Plasmid</keyword>
<evidence type="ECO:0000256" key="3">
    <source>
        <dbReference type="ARBA" id="ARBA00022448"/>
    </source>
</evidence>
<dbReference type="PROSITE" id="PS50928">
    <property type="entry name" value="ABC_TM1"/>
    <property type="match status" value="1"/>
</dbReference>
<evidence type="ECO:0000313" key="10">
    <source>
        <dbReference type="EMBL" id="ASP23705.1"/>
    </source>
</evidence>
<dbReference type="OrthoDB" id="9807047at2"/>
<feature type="transmembrane region" description="Helical" evidence="8">
    <location>
        <begin position="274"/>
        <end position="301"/>
    </location>
</feature>
<keyword evidence="3 8" id="KW-0813">Transport</keyword>
<dbReference type="Pfam" id="PF00528">
    <property type="entry name" value="BPD_transp_1"/>
    <property type="match status" value="1"/>
</dbReference>
<keyword evidence="6 8" id="KW-1133">Transmembrane helix</keyword>
<dbReference type="CDD" id="cd06261">
    <property type="entry name" value="TM_PBP2"/>
    <property type="match status" value="1"/>
</dbReference>
<feature type="domain" description="ABC transmembrane type-1" evidence="9">
    <location>
        <begin position="93"/>
        <end position="297"/>
    </location>
</feature>
<dbReference type="PANTHER" id="PTHR42929:SF5">
    <property type="entry name" value="ABC TRANSPORTER PERMEASE PROTEIN"/>
    <property type="match status" value="1"/>
</dbReference>
<dbReference type="GO" id="GO:0005886">
    <property type="term" value="C:plasma membrane"/>
    <property type="evidence" value="ECO:0007669"/>
    <property type="project" value="UniProtKB-SubCell"/>
</dbReference>
<feature type="transmembrane region" description="Helical" evidence="8">
    <location>
        <begin position="92"/>
        <end position="116"/>
    </location>
</feature>
<evidence type="ECO:0000256" key="6">
    <source>
        <dbReference type="ARBA" id="ARBA00022989"/>
    </source>
</evidence>
<organism evidence="10 11">
    <name type="scientific">Antarctobacter heliothermus</name>
    <dbReference type="NCBI Taxonomy" id="74033"/>
    <lineage>
        <taxon>Bacteria</taxon>
        <taxon>Pseudomonadati</taxon>
        <taxon>Pseudomonadota</taxon>
        <taxon>Alphaproteobacteria</taxon>
        <taxon>Rhodobacterales</taxon>
        <taxon>Roseobacteraceae</taxon>
        <taxon>Antarctobacter</taxon>
    </lineage>
</organism>
<keyword evidence="4" id="KW-1003">Cell membrane</keyword>
<evidence type="ECO:0000259" key="9">
    <source>
        <dbReference type="PROSITE" id="PS50928"/>
    </source>
</evidence>
<evidence type="ECO:0000256" key="4">
    <source>
        <dbReference type="ARBA" id="ARBA00022475"/>
    </source>
</evidence>
<keyword evidence="7 8" id="KW-0472">Membrane</keyword>
<evidence type="ECO:0000256" key="5">
    <source>
        <dbReference type="ARBA" id="ARBA00022692"/>
    </source>
</evidence>
<feature type="transmembrane region" description="Helical" evidence="8">
    <location>
        <begin position="128"/>
        <end position="150"/>
    </location>
</feature>
<proteinExistence type="inferred from homology"/>
<feature type="transmembrane region" description="Helical" evidence="8">
    <location>
        <begin position="170"/>
        <end position="193"/>
    </location>
</feature>
<keyword evidence="5 8" id="KW-0812">Transmembrane</keyword>
<dbReference type="InterPro" id="IPR035906">
    <property type="entry name" value="MetI-like_sf"/>
</dbReference>
<sequence length="306" mass="33473">MSEAPSIALNRSAPPARDAAAIASRKGRRRDRMRRLGQMAPVLLLYLVGIVLPYVALARMSFNLYDPMFIFREMWSLQNYADIFAEPYYLTVILRTIALGVSVTFFTVLLGYPLAWKIARSGPMMRSILLSIALSPLLINLVVRTYAWLVMLGEQGVLNQGFSLLGLGPYSLIGGWFAVVVGMVHMTLPFMVLSLTSVMQSLPGHLLEASENLGATSLRTFTHVIWPLTLPGVGAGAILVFSFTISAFVTPALLGGGTVATVSTLIYEQFTYALNWPFGAAMVFVLLAMNMIMLALHALLFRTGDS</sequence>
<geneLocation type="plasmid" evidence="11">
    <name>psms3-3</name>
</geneLocation>
<dbReference type="SUPFAM" id="SSF161098">
    <property type="entry name" value="MetI-like"/>
    <property type="match status" value="1"/>
</dbReference>
<evidence type="ECO:0000313" key="11">
    <source>
        <dbReference type="Proteomes" id="UP000203589"/>
    </source>
</evidence>
<dbReference type="Gene3D" id="1.10.3720.10">
    <property type="entry name" value="MetI-like"/>
    <property type="match status" value="1"/>
</dbReference>
<evidence type="ECO:0000256" key="1">
    <source>
        <dbReference type="ARBA" id="ARBA00004651"/>
    </source>
</evidence>
<dbReference type="Proteomes" id="UP000203589">
    <property type="component" value="Plasmid pSMS3-3"/>
</dbReference>
<dbReference type="InterPro" id="IPR000515">
    <property type="entry name" value="MetI-like"/>
</dbReference>
<evidence type="ECO:0000256" key="8">
    <source>
        <dbReference type="RuleBase" id="RU363032"/>
    </source>
</evidence>
<gene>
    <name evidence="10" type="ORF">ANTHELSMS3_04604</name>
</gene>
<keyword evidence="11" id="KW-1185">Reference proteome</keyword>